<keyword evidence="3" id="KW-1133">Transmembrane helix</keyword>
<dbReference type="Proteomes" id="UP000015100">
    <property type="component" value="Unassembled WGS sequence"/>
</dbReference>
<sequence>MWLMRCFLGILIATQVSSSAAASPRKVELQKNLERNKARTGGKAQPIAWKPASKFADNAITGPKEPKYFHEPGVAAAGHYDQRFFSGFVNDRERHESLRHLIRSWLQWSQMQGVETWLAHGTLLGWWWNSRILPWDTDLDVQISEATLKYLAENFNMTKWSYDFDEENFHGTYLLDINPYWTNRRRGHSSNLIDGRWVDRNTGLFIDITGLSETHRAQRPGVISCKNNHRYNVKEIYPLRDVLFEGFKAYVPYAYDIVLVKEYRSKAFTLTEYEKHQWQPALKSWVQKNSTQPYTQFTLKNGKTIKIKREDPRGLEAVPQPSFMENISRLVHYW</sequence>
<comment type="subcellular location">
    <subcellularLocation>
        <location evidence="1">Membrane</location>
        <topology evidence="1">Single-pass membrane protein</topology>
    </subcellularLocation>
</comment>
<reference evidence="8" key="2">
    <citation type="submission" date="2013-04" db="EMBL/GenBank/DDBJ databases">
        <title>Genomic mechanisms accounting for the adaptation to parasitism in nematode-trapping fungi.</title>
        <authorList>
            <person name="Ahren D.G."/>
        </authorList>
    </citation>
    <scope>NUCLEOTIDE SEQUENCE [LARGE SCALE GENOMIC DNA]</scope>
    <source>
        <strain evidence="8">CBS 200.50</strain>
    </source>
</reference>
<organism evidence="7 8">
    <name type="scientific">Dactylellina haptotyla (strain CBS 200.50)</name>
    <name type="common">Nematode-trapping fungus</name>
    <name type="synonym">Monacrosporium haptotylum</name>
    <dbReference type="NCBI Taxonomy" id="1284197"/>
    <lineage>
        <taxon>Eukaryota</taxon>
        <taxon>Fungi</taxon>
        <taxon>Dikarya</taxon>
        <taxon>Ascomycota</taxon>
        <taxon>Pezizomycotina</taxon>
        <taxon>Orbiliomycetes</taxon>
        <taxon>Orbiliales</taxon>
        <taxon>Orbiliaceae</taxon>
        <taxon>Dactylellina</taxon>
    </lineage>
</organism>
<feature type="domain" description="LicD/FKTN/FKRP nucleotidyltransferase" evidence="6">
    <location>
        <begin position="112"/>
        <end position="216"/>
    </location>
</feature>
<dbReference type="PANTHER" id="PTHR15407">
    <property type="entry name" value="FUKUTIN-RELATED"/>
    <property type="match status" value="1"/>
</dbReference>
<dbReference type="InterPro" id="IPR007074">
    <property type="entry name" value="LicD/FKTN/FKRP_NTP_transf"/>
</dbReference>
<evidence type="ECO:0000256" key="5">
    <source>
        <dbReference type="SAM" id="SignalP"/>
    </source>
</evidence>
<evidence type="ECO:0000256" key="4">
    <source>
        <dbReference type="ARBA" id="ARBA00023136"/>
    </source>
</evidence>
<feature type="domain" description="LicD/FKTN/FKRP nucleotidyltransferase" evidence="6">
    <location>
        <begin position="225"/>
        <end position="264"/>
    </location>
</feature>
<evidence type="ECO:0000256" key="2">
    <source>
        <dbReference type="ARBA" id="ARBA00022692"/>
    </source>
</evidence>
<comment type="caution">
    <text evidence="7">The sequence shown here is derived from an EMBL/GenBank/DDBJ whole genome shotgun (WGS) entry which is preliminary data.</text>
</comment>
<keyword evidence="4" id="KW-0472">Membrane</keyword>
<keyword evidence="5" id="KW-0732">Signal</keyword>
<dbReference type="GO" id="GO:0016020">
    <property type="term" value="C:membrane"/>
    <property type="evidence" value="ECO:0007669"/>
    <property type="project" value="UniProtKB-SubCell"/>
</dbReference>
<evidence type="ECO:0000313" key="7">
    <source>
        <dbReference type="EMBL" id="EPS43008.1"/>
    </source>
</evidence>
<gene>
    <name evidence="7" type="ORF">H072_3010</name>
</gene>
<dbReference type="HOGENOM" id="CLU_052528_0_1_1"/>
<dbReference type="GO" id="GO:0009100">
    <property type="term" value="P:glycoprotein metabolic process"/>
    <property type="evidence" value="ECO:0007669"/>
    <property type="project" value="UniProtKB-ARBA"/>
</dbReference>
<proteinExistence type="predicted"/>
<dbReference type="Pfam" id="PF04991">
    <property type="entry name" value="LicD"/>
    <property type="match status" value="2"/>
</dbReference>
<dbReference type="PANTHER" id="PTHR15407:SF28">
    <property type="entry name" value="RIBITOL-5-PHOSPHATE TRANSFERASE FKTN"/>
    <property type="match status" value="1"/>
</dbReference>
<feature type="signal peptide" evidence="5">
    <location>
        <begin position="1"/>
        <end position="21"/>
    </location>
</feature>
<dbReference type="STRING" id="1284197.S8BU61"/>
<dbReference type="EMBL" id="AQGS01000092">
    <property type="protein sequence ID" value="EPS43008.1"/>
    <property type="molecule type" value="Genomic_DNA"/>
</dbReference>
<feature type="chain" id="PRO_5004548706" description="LicD/FKTN/FKRP nucleotidyltransferase domain-containing protein" evidence="5">
    <location>
        <begin position="22"/>
        <end position="334"/>
    </location>
</feature>
<dbReference type="OMA" id="ILGHYDT"/>
<evidence type="ECO:0000256" key="3">
    <source>
        <dbReference type="ARBA" id="ARBA00022989"/>
    </source>
</evidence>
<keyword evidence="8" id="KW-1185">Reference proteome</keyword>
<protein>
    <recommendedName>
        <fullName evidence="6">LicD/FKTN/FKRP nucleotidyltransferase domain-containing protein</fullName>
    </recommendedName>
</protein>
<evidence type="ECO:0000256" key="1">
    <source>
        <dbReference type="ARBA" id="ARBA00004167"/>
    </source>
</evidence>
<evidence type="ECO:0000259" key="6">
    <source>
        <dbReference type="Pfam" id="PF04991"/>
    </source>
</evidence>
<dbReference type="eggNOG" id="ENOG502QREF">
    <property type="taxonomic scope" value="Eukaryota"/>
</dbReference>
<evidence type="ECO:0000313" key="8">
    <source>
        <dbReference type="Proteomes" id="UP000015100"/>
    </source>
</evidence>
<keyword evidence="2" id="KW-0812">Transmembrane</keyword>
<dbReference type="AlphaFoldDB" id="S8BU61"/>
<dbReference type="InterPro" id="IPR009644">
    <property type="entry name" value="FKTN/MNN4/W02B3.4-1"/>
</dbReference>
<accession>S8BU61</accession>
<name>S8BU61_DACHA</name>
<reference evidence="7 8" key="1">
    <citation type="journal article" date="2013" name="PLoS Genet.">
        <title>Genomic mechanisms accounting for the adaptation to parasitism in nematode-trapping fungi.</title>
        <authorList>
            <person name="Meerupati T."/>
            <person name="Andersson K.M."/>
            <person name="Friman E."/>
            <person name="Kumar D."/>
            <person name="Tunlid A."/>
            <person name="Ahren D."/>
        </authorList>
    </citation>
    <scope>NUCLEOTIDE SEQUENCE [LARGE SCALE GENOMIC DNA]</scope>
    <source>
        <strain evidence="7 8">CBS 200.50</strain>
    </source>
</reference>
<dbReference type="OrthoDB" id="444255at2759"/>